<sequence>MIQERPDYKMLDPADILERLNTHEFQQEEKKDLYGPSYSRPRALKARAISSSKEEDSDDSIGDPEEFGQELAMLVRKFQRFTRRGQFGKSSRRDMRKSESSSEDYKKRTCHKCKKSGHYIADCPRWGKESKKKKYKDDSSDDSKNKKKSSKPSSQKKTSFRKARALIGKEMDSEAESEECDEEEGSDEDSESGQASLAVATTFVSKSIFNLEEDDNTIHTDDFAPTYCFMAKGSKVPNNAPSSDSSDCEPDDYKKPSYSKLAIIVTKQQTALEKLQKLLDRSDDLLNDEMNLTQILTEDVKSLQSRFDNLQDRYDTLLADHEKLSYEFFKVSLI</sequence>
<feature type="compositionally biased region" description="Basic and acidic residues" evidence="3">
    <location>
        <begin position="128"/>
        <end position="144"/>
    </location>
</feature>
<dbReference type="InterPro" id="IPR036875">
    <property type="entry name" value="Znf_CCHC_sf"/>
</dbReference>
<dbReference type="PROSITE" id="PS50158">
    <property type="entry name" value="ZF_CCHC"/>
    <property type="match status" value="1"/>
</dbReference>
<dbReference type="Pfam" id="PF00098">
    <property type="entry name" value="zf-CCHC"/>
    <property type="match status" value="1"/>
</dbReference>
<dbReference type="SUPFAM" id="SSF57756">
    <property type="entry name" value="Retrovirus zinc finger-like domains"/>
    <property type="match status" value="1"/>
</dbReference>
<evidence type="ECO:0000313" key="5">
    <source>
        <dbReference type="EnsemblPlants" id="HORVU.MOREX.r3.3HG0268840.1.CDS1"/>
    </source>
</evidence>
<proteinExistence type="predicted"/>
<feature type="compositionally biased region" description="Acidic residues" evidence="3">
    <location>
        <begin position="173"/>
        <end position="191"/>
    </location>
</feature>
<keyword evidence="1" id="KW-0479">Metal-binding</keyword>
<name>A0A8I6XYY8_HORVV</name>
<accession>A0A8I6XYY8</accession>
<dbReference type="Gramene" id="HORVU.MOREX.r3.3HG0268840.1">
    <property type="protein sequence ID" value="HORVU.MOREX.r3.3HG0268840.1.CDS1"/>
    <property type="gene ID" value="HORVU.MOREX.r3.3HG0268840"/>
</dbReference>
<evidence type="ECO:0000313" key="6">
    <source>
        <dbReference type="Proteomes" id="UP000011116"/>
    </source>
</evidence>
<evidence type="ECO:0000256" key="2">
    <source>
        <dbReference type="SAM" id="Coils"/>
    </source>
</evidence>
<feature type="compositionally biased region" description="Basic and acidic residues" evidence="3">
    <location>
        <begin position="91"/>
        <end position="107"/>
    </location>
</feature>
<feature type="domain" description="CCHC-type" evidence="4">
    <location>
        <begin position="110"/>
        <end position="125"/>
    </location>
</feature>
<keyword evidence="6" id="KW-1185">Reference proteome</keyword>
<feature type="region of interest" description="Disordered" evidence="3">
    <location>
        <begin position="83"/>
        <end position="113"/>
    </location>
</feature>
<keyword evidence="2" id="KW-0175">Coiled coil</keyword>
<organism evidence="5 6">
    <name type="scientific">Hordeum vulgare subsp. vulgare</name>
    <name type="common">Domesticated barley</name>
    <dbReference type="NCBI Taxonomy" id="112509"/>
    <lineage>
        <taxon>Eukaryota</taxon>
        <taxon>Viridiplantae</taxon>
        <taxon>Streptophyta</taxon>
        <taxon>Embryophyta</taxon>
        <taxon>Tracheophyta</taxon>
        <taxon>Spermatophyta</taxon>
        <taxon>Magnoliopsida</taxon>
        <taxon>Liliopsida</taxon>
        <taxon>Poales</taxon>
        <taxon>Poaceae</taxon>
        <taxon>BOP clade</taxon>
        <taxon>Pooideae</taxon>
        <taxon>Triticodae</taxon>
        <taxon>Triticeae</taxon>
        <taxon>Hordeinae</taxon>
        <taxon>Hordeum</taxon>
    </lineage>
</organism>
<feature type="compositionally biased region" description="Basic and acidic residues" evidence="3">
    <location>
        <begin position="21"/>
        <end position="33"/>
    </location>
</feature>
<dbReference type="SMR" id="A0A8I6XYY8"/>
<reference evidence="6" key="1">
    <citation type="journal article" date="2012" name="Nature">
        <title>A physical, genetic and functional sequence assembly of the barley genome.</title>
        <authorList>
            <consortium name="The International Barley Genome Sequencing Consortium"/>
            <person name="Mayer K.F."/>
            <person name="Waugh R."/>
            <person name="Brown J.W."/>
            <person name="Schulman A."/>
            <person name="Langridge P."/>
            <person name="Platzer M."/>
            <person name="Fincher G.B."/>
            <person name="Muehlbauer G.J."/>
            <person name="Sato K."/>
            <person name="Close T.J."/>
            <person name="Wise R.P."/>
            <person name="Stein N."/>
        </authorList>
    </citation>
    <scope>NUCLEOTIDE SEQUENCE [LARGE SCALE GENOMIC DNA]</scope>
    <source>
        <strain evidence="6">cv. Morex</strain>
    </source>
</reference>
<feature type="region of interest" description="Disordered" evidence="3">
    <location>
        <begin position="128"/>
        <end position="195"/>
    </location>
</feature>
<reference evidence="5" key="2">
    <citation type="submission" date="2020-10" db="EMBL/GenBank/DDBJ databases">
        <authorList>
            <person name="Scholz U."/>
            <person name="Mascher M."/>
            <person name="Fiebig A."/>
        </authorList>
    </citation>
    <scope>NUCLEOTIDE SEQUENCE [LARGE SCALE GENOMIC DNA]</scope>
    <source>
        <strain evidence="5">cv. Morex</strain>
    </source>
</reference>
<dbReference type="GO" id="GO:0003676">
    <property type="term" value="F:nucleic acid binding"/>
    <property type="evidence" value="ECO:0007669"/>
    <property type="project" value="InterPro"/>
</dbReference>
<dbReference type="InterPro" id="IPR001878">
    <property type="entry name" value="Znf_CCHC"/>
</dbReference>
<feature type="coiled-coil region" evidence="2">
    <location>
        <begin position="293"/>
        <end position="320"/>
    </location>
</feature>
<reference evidence="5" key="3">
    <citation type="submission" date="2022-01" db="UniProtKB">
        <authorList>
            <consortium name="EnsemblPlants"/>
        </authorList>
    </citation>
    <scope>IDENTIFICATION</scope>
    <source>
        <strain evidence="5">subsp. vulgare</strain>
    </source>
</reference>
<feature type="compositionally biased region" description="Acidic residues" evidence="3">
    <location>
        <begin position="55"/>
        <end position="68"/>
    </location>
</feature>
<keyword evidence="1" id="KW-0862">Zinc</keyword>
<dbReference type="GO" id="GO:0008270">
    <property type="term" value="F:zinc ion binding"/>
    <property type="evidence" value="ECO:0007669"/>
    <property type="project" value="UniProtKB-KW"/>
</dbReference>
<dbReference type="AlphaFoldDB" id="A0A8I6XYY8"/>
<keyword evidence="1" id="KW-0863">Zinc-finger</keyword>
<feature type="region of interest" description="Disordered" evidence="3">
    <location>
        <begin position="21"/>
        <end position="68"/>
    </location>
</feature>
<evidence type="ECO:0000259" key="4">
    <source>
        <dbReference type="PROSITE" id="PS50158"/>
    </source>
</evidence>
<dbReference type="SMART" id="SM00343">
    <property type="entry name" value="ZnF_C2HC"/>
    <property type="match status" value="1"/>
</dbReference>
<dbReference type="Gene3D" id="4.10.60.10">
    <property type="entry name" value="Zinc finger, CCHC-type"/>
    <property type="match status" value="1"/>
</dbReference>
<dbReference type="Proteomes" id="UP000011116">
    <property type="component" value="Chromosome 3H"/>
</dbReference>
<protein>
    <recommendedName>
        <fullName evidence="4">CCHC-type domain-containing protein</fullName>
    </recommendedName>
</protein>
<evidence type="ECO:0000256" key="1">
    <source>
        <dbReference type="PROSITE-ProRule" id="PRU00047"/>
    </source>
</evidence>
<dbReference type="EnsemblPlants" id="HORVU.MOREX.r3.3HG0268840.1">
    <property type="protein sequence ID" value="HORVU.MOREX.r3.3HG0268840.1.CDS1"/>
    <property type="gene ID" value="HORVU.MOREX.r3.3HG0268840"/>
</dbReference>
<evidence type="ECO:0000256" key="3">
    <source>
        <dbReference type="SAM" id="MobiDB-lite"/>
    </source>
</evidence>